<reference evidence="1" key="1">
    <citation type="journal article" date="2023" name="Science">
        <title>Genome structures resolve the early diversification of teleost fishes.</title>
        <authorList>
            <person name="Parey E."/>
            <person name="Louis A."/>
            <person name="Montfort J."/>
            <person name="Bouchez O."/>
            <person name="Roques C."/>
            <person name="Iampietro C."/>
            <person name="Lluch J."/>
            <person name="Castinel A."/>
            <person name="Donnadieu C."/>
            <person name="Desvignes T."/>
            <person name="Floi Bucao C."/>
            <person name="Jouanno E."/>
            <person name="Wen M."/>
            <person name="Mejri S."/>
            <person name="Dirks R."/>
            <person name="Jansen H."/>
            <person name="Henkel C."/>
            <person name="Chen W.J."/>
            <person name="Zahm M."/>
            <person name="Cabau C."/>
            <person name="Klopp C."/>
            <person name="Thompson A.W."/>
            <person name="Robinson-Rechavi M."/>
            <person name="Braasch I."/>
            <person name="Lecointre G."/>
            <person name="Bobe J."/>
            <person name="Postlethwait J.H."/>
            <person name="Berthelot C."/>
            <person name="Roest Crollius H."/>
            <person name="Guiguen Y."/>
        </authorList>
    </citation>
    <scope>NUCLEOTIDE SEQUENCE</scope>
    <source>
        <strain evidence="1">NC1722</strain>
    </source>
</reference>
<evidence type="ECO:0000313" key="1">
    <source>
        <dbReference type="EMBL" id="KAJ8388565.1"/>
    </source>
</evidence>
<protein>
    <submittedName>
        <fullName evidence="1">Uncharacterized protein</fullName>
    </submittedName>
</protein>
<proteinExistence type="predicted"/>
<comment type="caution">
    <text evidence="1">The sequence shown here is derived from an EMBL/GenBank/DDBJ whole genome shotgun (WGS) entry which is preliminary data.</text>
</comment>
<sequence length="159" mass="18128">MGRSETLTTPLAFRLMQIARLLWGIGLWRGHLWDTRRALRQTFSPVSRFYEPPMPPGVLSADSTGISRGPLHRFAFVGRNTKLQACGCTRDWDLKGCKRGRFLVKEMARRGKVEPNRRVLSAGCGTVLVVMDDSVQEEKHILLYSLILFCRRINKHTTS</sequence>
<name>A0AAD7RQZ8_9TELE</name>
<dbReference type="EMBL" id="JAINUG010000193">
    <property type="protein sequence ID" value="KAJ8388565.1"/>
    <property type="molecule type" value="Genomic_DNA"/>
</dbReference>
<accession>A0AAD7RQZ8</accession>
<keyword evidence="2" id="KW-1185">Reference proteome</keyword>
<dbReference type="Proteomes" id="UP001221898">
    <property type="component" value="Unassembled WGS sequence"/>
</dbReference>
<gene>
    <name evidence="1" type="ORF">AAFF_G00132790</name>
</gene>
<dbReference type="AlphaFoldDB" id="A0AAD7RQZ8"/>
<evidence type="ECO:0000313" key="2">
    <source>
        <dbReference type="Proteomes" id="UP001221898"/>
    </source>
</evidence>
<organism evidence="1 2">
    <name type="scientific">Aldrovandia affinis</name>
    <dbReference type="NCBI Taxonomy" id="143900"/>
    <lineage>
        <taxon>Eukaryota</taxon>
        <taxon>Metazoa</taxon>
        <taxon>Chordata</taxon>
        <taxon>Craniata</taxon>
        <taxon>Vertebrata</taxon>
        <taxon>Euteleostomi</taxon>
        <taxon>Actinopterygii</taxon>
        <taxon>Neopterygii</taxon>
        <taxon>Teleostei</taxon>
        <taxon>Notacanthiformes</taxon>
        <taxon>Halosauridae</taxon>
        <taxon>Aldrovandia</taxon>
    </lineage>
</organism>